<protein>
    <submittedName>
        <fullName evidence="6">Response regulator transcription factor</fullName>
    </submittedName>
</protein>
<dbReference type="PANTHER" id="PTHR48111:SF76">
    <property type="entry name" value="TWO-COMPONENT RESPONSE REGULATOR"/>
    <property type="match status" value="1"/>
</dbReference>
<sequence length="238" mass="26782">MWKCLIIEDDRDNANYVADGFRELGHDAVVCYDGVEGLRRATSEPWDVIILDRMLPNHIDGLSILTTLRNLGKKVPVLVLSALTTLDERVRGLKLGGDDYLAKPFALMELLARAEALIRRSRSDESDRILEYADLRLDLTVPRATRYGKPIALQPRECRLLSYMMLHPEQTLTRAMLLGSVWGYQFNPQTNVIDAAISRLRQKIDGDHAPPYLIHTVRGAGYMLAARNQPSGNARGQT</sequence>
<dbReference type="Gene3D" id="3.40.50.2300">
    <property type="match status" value="1"/>
</dbReference>
<dbReference type="Gene3D" id="6.10.250.690">
    <property type="match status" value="1"/>
</dbReference>
<dbReference type="GO" id="GO:0000976">
    <property type="term" value="F:transcription cis-regulatory region binding"/>
    <property type="evidence" value="ECO:0007669"/>
    <property type="project" value="TreeGrafter"/>
</dbReference>
<dbReference type="EMBL" id="JACCEW010000002">
    <property type="protein sequence ID" value="NYT36760.1"/>
    <property type="molecule type" value="Genomic_DNA"/>
</dbReference>
<dbReference type="GO" id="GO:0006355">
    <property type="term" value="P:regulation of DNA-templated transcription"/>
    <property type="evidence" value="ECO:0007669"/>
    <property type="project" value="InterPro"/>
</dbReference>
<keyword evidence="2" id="KW-0597">Phosphoprotein</keyword>
<dbReference type="InterPro" id="IPR001867">
    <property type="entry name" value="OmpR/PhoB-type_DNA-bd"/>
</dbReference>
<dbReference type="SUPFAM" id="SSF52172">
    <property type="entry name" value="CheY-like"/>
    <property type="match status" value="1"/>
</dbReference>
<dbReference type="GO" id="GO:0032993">
    <property type="term" value="C:protein-DNA complex"/>
    <property type="evidence" value="ECO:0007669"/>
    <property type="project" value="TreeGrafter"/>
</dbReference>
<dbReference type="GO" id="GO:0005829">
    <property type="term" value="C:cytosol"/>
    <property type="evidence" value="ECO:0007669"/>
    <property type="project" value="TreeGrafter"/>
</dbReference>
<dbReference type="Proteomes" id="UP000580517">
    <property type="component" value="Unassembled WGS sequence"/>
</dbReference>
<evidence type="ECO:0000313" key="6">
    <source>
        <dbReference type="EMBL" id="NYT36760.1"/>
    </source>
</evidence>
<dbReference type="SMART" id="SM00862">
    <property type="entry name" value="Trans_reg_C"/>
    <property type="match status" value="1"/>
</dbReference>
<dbReference type="InterPro" id="IPR001789">
    <property type="entry name" value="Sig_transdc_resp-reg_receiver"/>
</dbReference>
<dbReference type="InterPro" id="IPR036388">
    <property type="entry name" value="WH-like_DNA-bd_sf"/>
</dbReference>
<dbReference type="PROSITE" id="PS51755">
    <property type="entry name" value="OMPR_PHOB"/>
    <property type="match status" value="1"/>
</dbReference>
<dbReference type="OrthoDB" id="9802426at2"/>
<dbReference type="PROSITE" id="PS50110">
    <property type="entry name" value="RESPONSE_REGULATORY"/>
    <property type="match status" value="1"/>
</dbReference>
<proteinExistence type="predicted"/>
<evidence type="ECO:0000256" key="3">
    <source>
        <dbReference type="PROSITE-ProRule" id="PRU01091"/>
    </source>
</evidence>
<dbReference type="Pfam" id="PF00072">
    <property type="entry name" value="Response_reg"/>
    <property type="match status" value="1"/>
</dbReference>
<feature type="DNA-binding region" description="OmpR/PhoB-type" evidence="3">
    <location>
        <begin position="127"/>
        <end position="226"/>
    </location>
</feature>
<evidence type="ECO:0000256" key="1">
    <source>
        <dbReference type="ARBA" id="ARBA00023125"/>
    </source>
</evidence>
<evidence type="ECO:0000313" key="7">
    <source>
        <dbReference type="Proteomes" id="UP000580517"/>
    </source>
</evidence>
<reference evidence="6 7" key="1">
    <citation type="submission" date="2020-07" db="EMBL/GenBank/DDBJ databases">
        <title>Taxonomic revisions and descriptions of new bacterial species based on genomic comparisons in the high-G+C-content subgroup of the family Alcaligenaceae.</title>
        <authorList>
            <person name="Szabo A."/>
            <person name="Felfoldi T."/>
        </authorList>
    </citation>
    <scope>NUCLEOTIDE SEQUENCE [LARGE SCALE GENOMIC DNA]</scope>
    <source>
        <strain evidence="6 7">DSM 25264</strain>
    </source>
</reference>
<dbReference type="InterPro" id="IPR011006">
    <property type="entry name" value="CheY-like_superfamily"/>
</dbReference>
<organism evidence="6 7">
    <name type="scientific">Allopusillimonas soli</name>
    <dbReference type="NCBI Taxonomy" id="659016"/>
    <lineage>
        <taxon>Bacteria</taxon>
        <taxon>Pseudomonadati</taxon>
        <taxon>Pseudomonadota</taxon>
        <taxon>Betaproteobacteria</taxon>
        <taxon>Burkholderiales</taxon>
        <taxon>Alcaligenaceae</taxon>
        <taxon>Allopusillimonas</taxon>
    </lineage>
</organism>
<dbReference type="AlphaFoldDB" id="A0A853FD24"/>
<dbReference type="PANTHER" id="PTHR48111">
    <property type="entry name" value="REGULATOR OF RPOS"/>
    <property type="match status" value="1"/>
</dbReference>
<dbReference type="SMART" id="SM00448">
    <property type="entry name" value="REC"/>
    <property type="match status" value="1"/>
</dbReference>
<keyword evidence="7" id="KW-1185">Reference proteome</keyword>
<accession>A0A853FD24</accession>
<feature type="modified residue" description="4-aspartylphosphate" evidence="2">
    <location>
        <position position="52"/>
    </location>
</feature>
<name>A0A853FD24_9BURK</name>
<keyword evidence="1 3" id="KW-0238">DNA-binding</keyword>
<evidence type="ECO:0000259" key="5">
    <source>
        <dbReference type="PROSITE" id="PS51755"/>
    </source>
</evidence>
<evidence type="ECO:0000259" key="4">
    <source>
        <dbReference type="PROSITE" id="PS50110"/>
    </source>
</evidence>
<feature type="domain" description="Response regulatory" evidence="4">
    <location>
        <begin position="3"/>
        <end position="118"/>
    </location>
</feature>
<dbReference type="CDD" id="cd00383">
    <property type="entry name" value="trans_reg_C"/>
    <property type="match status" value="1"/>
</dbReference>
<dbReference type="InterPro" id="IPR039420">
    <property type="entry name" value="WalR-like"/>
</dbReference>
<dbReference type="Gene3D" id="1.10.10.10">
    <property type="entry name" value="Winged helix-like DNA-binding domain superfamily/Winged helix DNA-binding domain"/>
    <property type="match status" value="1"/>
</dbReference>
<evidence type="ECO:0000256" key="2">
    <source>
        <dbReference type="PROSITE-ProRule" id="PRU00169"/>
    </source>
</evidence>
<dbReference type="GO" id="GO:0000156">
    <property type="term" value="F:phosphorelay response regulator activity"/>
    <property type="evidence" value="ECO:0007669"/>
    <property type="project" value="TreeGrafter"/>
</dbReference>
<feature type="domain" description="OmpR/PhoB-type" evidence="5">
    <location>
        <begin position="127"/>
        <end position="226"/>
    </location>
</feature>
<dbReference type="RefSeq" id="WP_129968701.1">
    <property type="nucleotide sequence ID" value="NZ_JACCEW010000002.1"/>
</dbReference>
<comment type="caution">
    <text evidence="6">The sequence shown here is derived from an EMBL/GenBank/DDBJ whole genome shotgun (WGS) entry which is preliminary data.</text>
</comment>
<gene>
    <name evidence="6" type="ORF">H0A68_07730</name>
</gene>
<dbReference type="Pfam" id="PF00486">
    <property type="entry name" value="Trans_reg_C"/>
    <property type="match status" value="1"/>
</dbReference>